<dbReference type="EnsemblPlants" id="PNT77172">
    <property type="protein sequence ID" value="PNT77172"/>
    <property type="gene ID" value="BRADI_1g58754v3"/>
</dbReference>
<proteinExistence type="predicted"/>
<sequence>MVGLKSRRVRKVVDHGAGVCPFVSFPIPAPAREAASTGQLGQ</sequence>
<organism evidence="1">
    <name type="scientific">Brachypodium distachyon</name>
    <name type="common">Purple false brome</name>
    <name type="synonym">Trachynia distachya</name>
    <dbReference type="NCBI Taxonomy" id="15368"/>
    <lineage>
        <taxon>Eukaryota</taxon>
        <taxon>Viridiplantae</taxon>
        <taxon>Streptophyta</taxon>
        <taxon>Embryophyta</taxon>
        <taxon>Tracheophyta</taxon>
        <taxon>Spermatophyta</taxon>
        <taxon>Magnoliopsida</taxon>
        <taxon>Liliopsida</taxon>
        <taxon>Poales</taxon>
        <taxon>Poaceae</taxon>
        <taxon>BOP clade</taxon>
        <taxon>Pooideae</taxon>
        <taxon>Stipodae</taxon>
        <taxon>Brachypodieae</taxon>
        <taxon>Brachypodium</taxon>
    </lineage>
</organism>
<evidence type="ECO:0000313" key="1">
    <source>
        <dbReference type="EMBL" id="PNT77172.1"/>
    </source>
</evidence>
<dbReference type="Gramene" id="PNT77172">
    <property type="protein sequence ID" value="PNT77172"/>
    <property type="gene ID" value="BRADI_1g58754v3"/>
</dbReference>
<dbReference type="Proteomes" id="UP000008810">
    <property type="component" value="Chromosome 1"/>
</dbReference>
<accession>A0A2K2DSC3</accession>
<dbReference type="InParanoid" id="A0A2K2DSC3"/>
<gene>
    <name evidence="1" type="ORF">BRADI_1g58754v3</name>
</gene>
<reference evidence="1 2" key="1">
    <citation type="journal article" date="2010" name="Nature">
        <title>Genome sequencing and analysis of the model grass Brachypodium distachyon.</title>
        <authorList>
            <consortium name="International Brachypodium Initiative"/>
        </authorList>
    </citation>
    <scope>NUCLEOTIDE SEQUENCE [LARGE SCALE GENOMIC DNA]</scope>
    <source>
        <strain evidence="1 2">Bd21</strain>
    </source>
</reference>
<reference evidence="1" key="2">
    <citation type="submission" date="2017-06" db="EMBL/GenBank/DDBJ databases">
        <title>WGS assembly of Brachypodium distachyon.</title>
        <authorList>
            <consortium name="The International Brachypodium Initiative"/>
            <person name="Lucas S."/>
            <person name="Harmon-Smith M."/>
            <person name="Lail K."/>
            <person name="Tice H."/>
            <person name="Grimwood J."/>
            <person name="Bruce D."/>
            <person name="Barry K."/>
            <person name="Shu S."/>
            <person name="Lindquist E."/>
            <person name="Wang M."/>
            <person name="Pitluck S."/>
            <person name="Vogel J.P."/>
            <person name="Garvin D.F."/>
            <person name="Mockler T.C."/>
            <person name="Schmutz J."/>
            <person name="Rokhsar D."/>
            <person name="Bevan M.W."/>
        </authorList>
    </citation>
    <scope>NUCLEOTIDE SEQUENCE</scope>
    <source>
        <strain evidence="1">Bd21</strain>
    </source>
</reference>
<dbReference type="EMBL" id="CM000880">
    <property type="protein sequence ID" value="PNT77172.1"/>
    <property type="molecule type" value="Genomic_DNA"/>
</dbReference>
<reference evidence="2" key="3">
    <citation type="submission" date="2018-08" db="UniProtKB">
        <authorList>
            <consortium name="EnsemblPlants"/>
        </authorList>
    </citation>
    <scope>IDENTIFICATION</scope>
    <source>
        <strain evidence="2">cv. Bd21</strain>
    </source>
</reference>
<protein>
    <submittedName>
        <fullName evidence="1 2">Uncharacterized protein</fullName>
    </submittedName>
</protein>
<name>A0A2K2DSC3_BRADI</name>
<keyword evidence="3" id="KW-1185">Reference proteome</keyword>
<evidence type="ECO:0000313" key="3">
    <source>
        <dbReference type="Proteomes" id="UP000008810"/>
    </source>
</evidence>
<dbReference type="AlphaFoldDB" id="A0A2K2DSC3"/>
<evidence type="ECO:0000313" key="2">
    <source>
        <dbReference type="EnsemblPlants" id="PNT77172"/>
    </source>
</evidence>